<dbReference type="SUPFAM" id="SSF69065">
    <property type="entry name" value="RNase III domain-like"/>
    <property type="match status" value="1"/>
</dbReference>
<evidence type="ECO:0000259" key="1">
    <source>
        <dbReference type="PROSITE" id="PS50142"/>
    </source>
</evidence>
<reference evidence="2 3" key="1">
    <citation type="submission" date="2017-04" db="EMBL/GenBank/DDBJ databases">
        <title>Genome sequencing of [Candida] sorbophila.</title>
        <authorList>
            <person name="Ahn J.O."/>
        </authorList>
    </citation>
    <scope>NUCLEOTIDE SEQUENCE [LARGE SCALE GENOMIC DNA]</scope>
    <source>
        <strain evidence="2 3">DS02</strain>
    </source>
</reference>
<organism evidence="2 3">
    <name type="scientific">Wickerhamiella sorbophila</name>
    <dbReference type="NCBI Taxonomy" id="45607"/>
    <lineage>
        <taxon>Eukaryota</taxon>
        <taxon>Fungi</taxon>
        <taxon>Dikarya</taxon>
        <taxon>Ascomycota</taxon>
        <taxon>Saccharomycotina</taxon>
        <taxon>Dipodascomycetes</taxon>
        <taxon>Dipodascales</taxon>
        <taxon>Trichomonascaceae</taxon>
        <taxon>Wickerhamiella</taxon>
    </lineage>
</organism>
<name>A0A2T0FHU3_9ASCO</name>
<comment type="caution">
    <text evidence="2">The sequence shown here is derived from an EMBL/GenBank/DDBJ whole genome shotgun (WGS) entry which is preliminary data.</text>
</comment>
<dbReference type="GO" id="GO:0032543">
    <property type="term" value="P:mitochondrial translation"/>
    <property type="evidence" value="ECO:0007669"/>
    <property type="project" value="InterPro"/>
</dbReference>
<dbReference type="GO" id="GO:0005762">
    <property type="term" value="C:mitochondrial large ribosomal subunit"/>
    <property type="evidence" value="ECO:0007669"/>
    <property type="project" value="InterPro"/>
</dbReference>
<feature type="domain" description="RNase III" evidence="1">
    <location>
        <begin position="67"/>
        <end position="115"/>
    </location>
</feature>
<dbReference type="PANTHER" id="PTHR28160">
    <property type="entry name" value="54S RIBOSOMAL PROTEIN L15, MITOCHONDRIAL"/>
    <property type="match status" value="1"/>
</dbReference>
<dbReference type="RefSeq" id="XP_024664505.1">
    <property type="nucleotide sequence ID" value="XM_024808737.1"/>
</dbReference>
<dbReference type="InterPro" id="IPR036389">
    <property type="entry name" value="RNase_III_sf"/>
</dbReference>
<dbReference type="GO" id="GO:0003735">
    <property type="term" value="F:structural constituent of ribosome"/>
    <property type="evidence" value="ECO:0007669"/>
    <property type="project" value="InterPro"/>
</dbReference>
<dbReference type="PANTHER" id="PTHR28160:SF1">
    <property type="entry name" value="LARGE RIBOSOMAL SUBUNIT PROTEIN ML57"/>
    <property type="match status" value="1"/>
</dbReference>
<keyword evidence="2" id="KW-0687">Ribonucleoprotein</keyword>
<dbReference type="InterPro" id="IPR000999">
    <property type="entry name" value="RNase_III_dom"/>
</dbReference>
<keyword evidence="2" id="KW-0689">Ribosomal protein</keyword>
<dbReference type="GO" id="GO:0004525">
    <property type="term" value="F:ribonuclease III activity"/>
    <property type="evidence" value="ECO:0007669"/>
    <property type="project" value="InterPro"/>
</dbReference>
<dbReference type="OrthoDB" id="2281895at2759"/>
<dbReference type="GO" id="GO:0006396">
    <property type="term" value="P:RNA processing"/>
    <property type="evidence" value="ECO:0007669"/>
    <property type="project" value="InterPro"/>
</dbReference>
<dbReference type="GeneID" id="36515928"/>
<dbReference type="STRING" id="45607.A0A2T0FHU3"/>
<proteinExistence type="predicted"/>
<evidence type="ECO:0000313" key="2">
    <source>
        <dbReference type="EMBL" id="PRT54560.1"/>
    </source>
</evidence>
<dbReference type="Gene3D" id="1.10.1520.10">
    <property type="entry name" value="Ribonuclease III domain"/>
    <property type="match status" value="1"/>
</dbReference>
<dbReference type="PROSITE" id="PS50142">
    <property type="entry name" value="RNASE_3_2"/>
    <property type="match status" value="1"/>
</dbReference>
<sequence length="230" mass="25263">MTLQFVRQAVRAGRATLARQQLAMTGSRRTLVVVRNGQTVVRGLKKDEALYMKNPHGIEYPGNAETFAPLQELLGSEYALPEELMLQALTHKSFAHGKKPYNERLAILGKQLLRMETGRATAQSAAQGTQESINGHNFDVNERAIELLSSSPTLSQVCRLAKLEKSIFWRPADAGKGGETTIYSTSMSAVVGAVLLQHGAERAIEFIRSRLMAGPYSVFDISNQLFVDTA</sequence>
<keyword evidence="3" id="KW-1185">Reference proteome</keyword>
<evidence type="ECO:0000313" key="3">
    <source>
        <dbReference type="Proteomes" id="UP000238350"/>
    </source>
</evidence>
<dbReference type="CDD" id="cd00593">
    <property type="entry name" value="RIBOc"/>
    <property type="match status" value="1"/>
</dbReference>
<dbReference type="EMBL" id="NDIQ01000021">
    <property type="protein sequence ID" value="PRT54560.1"/>
    <property type="molecule type" value="Genomic_DNA"/>
</dbReference>
<dbReference type="Proteomes" id="UP000238350">
    <property type="component" value="Unassembled WGS sequence"/>
</dbReference>
<protein>
    <submittedName>
        <fullName evidence="2">54S ribosomal protein L15, mitochondrial</fullName>
    </submittedName>
</protein>
<dbReference type="InterPro" id="IPR040030">
    <property type="entry name" value="Ribosomal_mL57"/>
</dbReference>
<gene>
    <name evidence="2" type="ORF">B9G98_02180</name>
</gene>
<dbReference type="Pfam" id="PF14622">
    <property type="entry name" value="Ribonucleas_3_3"/>
    <property type="match status" value="1"/>
</dbReference>
<dbReference type="SMART" id="SM00535">
    <property type="entry name" value="RIBOc"/>
    <property type="match status" value="1"/>
</dbReference>
<accession>A0A2T0FHU3</accession>
<dbReference type="AlphaFoldDB" id="A0A2T0FHU3"/>